<dbReference type="InterPro" id="IPR038764">
    <property type="entry name" value="GNAT_N_AcTrfase_prd"/>
</dbReference>
<evidence type="ECO:0000313" key="2">
    <source>
        <dbReference type="EMBL" id="NBZ88178.1"/>
    </source>
</evidence>
<dbReference type="GO" id="GO:0016747">
    <property type="term" value="F:acyltransferase activity, transferring groups other than amino-acyl groups"/>
    <property type="evidence" value="ECO:0007669"/>
    <property type="project" value="InterPro"/>
</dbReference>
<evidence type="ECO:0000259" key="1">
    <source>
        <dbReference type="PROSITE" id="PS51186"/>
    </source>
</evidence>
<dbReference type="Proteomes" id="UP001193501">
    <property type="component" value="Unassembled WGS sequence"/>
</dbReference>
<dbReference type="SUPFAM" id="SSF55729">
    <property type="entry name" value="Acyl-CoA N-acyltransferases (Nat)"/>
    <property type="match status" value="1"/>
</dbReference>
<keyword evidence="3" id="KW-1185">Reference proteome</keyword>
<accession>A0AAE4YBG8</accession>
<sequence length="235" mass="25251">MTDVTFRDLHGMAELQEAEALQRAVWGEGDQPDPADLMLAIQAAGGLVGGAFVQGRLMGYVFGFPTREATVQYSHRLAVLPQARGLGLGVRLKLYQRGWCLARGIARVRWTFDPLRVVNATLNIDRLGAEAGVYLRDYYGEMAGINRGLGSDRLLADWELASPGVSARLGGQAPAVASEPLALPLPEDIAALAAQDPDQAAALRQALRAALEAAFASGRRIVGFDRSARVYHLSL</sequence>
<comment type="caution">
    <text evidence="2">The sequence shown here is derived from an EMBL/GenBank/DDBJ whole genome shotgun (WGS) entry which is preliminary data.</text>
</comment>
<protein>
    <submittedName>
        <fullName evidence="2">GNAT family N-acetyltransferase</fullName>
    </submittedName>
</protein>
<feature type="domain" description="N-acetyltransferase" evidence="1">
    <location>
        <begin position="4"/>
        <end position="147"/>
    </location>
</feature>
<evidence type="ECO:0000313" key="3">
    <source>
        <dbReference type="Proteomes" id="UP001193501"/>
    </source>
</evidence>
<dbReference type="Gene3D" id="3.40.630.30">
    <property type="match status" value="1"/>
</dbReference>
<dbReference type="PANTHER" id="PTHR41700">
    <property type="entry name" value="GCN5-RELATED N-ACETYLTRANSFERASE"/>
    <property type="match status" value="1"/>
</dbReference>
<gene>
    <name evidence="2" type="ORF">GV832_11365</name>
</gene>
<organism evidence="2 3">
    <name type="scientific">Stagnihabitans tardus</name>
    <dbReference type="NCBI Taxonomy" id="2699202"/>
    <lineage>
        <taxon>Bacteria</taxon>
        <taxon>Pseudomonadati</taxon>
        <taxon>Pseudomonadota</taxon>
        <taxon>Alphaproteobacteria</taxon>
        <taxon>Rhodobacterales</taxon>
        <taxon>Paracoccaceae</taxon>
        <taxon>Stagnihabitans</taxon>
    </lineage>
</organism>
<dbReference type="PANTHER" id="PTHR41700:SF1">
    <property type="entry name" value="N-ACETYLTRANSFERASE DOMAIN-CONTAINING PROTEIN"/>
    <property type="match status" value="1"/>
</dbReference>
<dbReference type="RefSeq" id="WP_168774981.1">
    <property type="nucleotide sequence ID" value="NZ_JAABNR010000009.1"/>
</dbReference>
<dbReference type="InterPro" id="IPR016181">
    <property type="entry name" value="Acyl_CoA_acyltransferase"/>
</dbReference>
<reference evidence="2" key="1">
    <citation type="submission" date="2020-01" db="EMBL/GenBank/DDBJ databases">
        <authorList>
            <person name="Chen W.-M."/>
        </authorList>
    </citation>
    <scope>NUCLEOTIDE SEQUENCE</scope>
    <source>
        <strain evidence="2">CYK-10</strain>
    </source>
</reference>
<dbReference type="InterPro" id="IPR000182">
    <property type="entry name" value="GNAT_dom"/>
</dbReference>
<proteinExistence type="predicted"/>
<name>A0AAE4YBG8_9RHOB</name>
<dbReference type="Pfam" id="PF00583">
    <property type="entry name" value="Acetyltransf_1"/>
    <property type="match status" value="1"/>
</dbReference>
<dbReference type="AlphaFoldDB" id="A0AAE4YBG8"/>
<dbReference type="EMBL" id="JAABNR010000009">
    <property type="protein sequence ID" value="NBZ88178.1"/>
    <property type="molecule type" value="Genomic_DNA"/>
</dbReference>
<dbReference type="CDD" id="cd04301">
    <property type="entry name" value="NAT_SF"/>
    <property type="match status" value="1"/>
</dbReference>
<dbReference type="PROSITE" id="PS51186">
    <property type="entry name" value="GNAT"/>
    <property type="match status" value="1"/>
</dbReference>